<gene>
    <name evidence="1" type="ORF">SAMN05216227_100339</name>
</gene>
<dbReference type="EMBL" id="FOCO01000003">
    <property type="protein sequence ID" value="SEM82715.1"/>
    <property type="molecule type" value="Genomic_DNA"/>
</dbReference>
<dbReference type="RefSeq" id="WP_050520259.1">
    <property type="nucleotide sequence ID" value="NZ_FOCO01000003.1"/>
</dbReference>
<dbReference type="Gene3D" id="3.40.50.300">
    <property type="entry name" value="P-loop containing nucleotide triphosphate hydrolases"/>
    <property type="match status" value="1"/>
</dbReference>
<proteinExistence type="predicted"/>
<dbReference type="STRING" id="1077947.SAMN05216227_100339"/>
<evidence type="ECO:0008006" key="3">
    <source>
        <dbReference type="Google" id="ProtNLM"/>
    </source>
</evidence>
<evidence type="ECO:0000313" key="1">
    <source>
        <dbReference type="EMBL" id="SEM82715.1"/>
    </source>
</evidence>
<name>A0A1H8BIN3_9RHOB</name>
<dbReference type="InterPro" id="IPR027417">
    <property type="entry name" value="P-loop_NTPase"/>
</dbReference>
<dbReference type="SUPFAM" id="SSF52540">
    <property type="entry name" value="P-loop containing nucleoside triphosphate hydrolases"/>
    <property type="match status" value="1"/>
</dbReference>
<dbReference type="OrthoDB" id="7687351at2"/>
<organism evidence="1 2">
    <name type="scientific">Pseudorhodobacter antarcticus</name>
    <dbReference type="NCBI Taxonomy" id="1077947"/>
    <lineage>
        <taxon>Bacteria</taxon>
        <taxon>Pseudomonadati</taxon>
        <taxon>Pseudomonadota</taxon>
        <taxon>Alphaproteobacteria</taxon>
        <taxon>Rhodobacterales</taxon>
        <taxon>Paracoccaceae</taxon>
        <taxon>Pseudorhodobacter</taxon>
    </lineage>
</organism>
<keyword evidence="2" id="KW-1185">Reference proteome</keyword>
<protein>
    <recommendedName>
        <fullName evidence="3">Sulfotransferase family protein</fullName>
    </recommendedName>
</protein>
<evidence type="ECO:0000313" key="2">
    <source>
        <dbReference type="Proteomes" id="UP000183002"/>
    </source>
</evidence>
<sequence>MLVFWDQRLAFLATPKTGSTAIEAALESLSAVVVQRPPILKHTSVQRFHRFLGPYLEVASGHPFTVAAMMREPRDWLGSWFRYRQREDVTDAKKSTLGKSFDEFVTAYCDQDPAEFAAVGSQSRFLKPRKDRGVDHLFRYEDIDSFVAFLEERLGCEINLPRLNVSPPGSLELHHKTEQMLEKFAAEDFTLYSSILKTSG</sequence>
<reference evidence="1 2" key="1">
    <citation type="submission" date="2016-10" db="EMBL/GenBank/DDBJ databases">
        <authorList>
            <person name="de Groot N.N."/>
        </authorList>
    </citation>
    <scope>NUCLEOTIDE SEQUENCE [LARGE SCALE GENOMIC DNA]</scope>
    <source>
        <strain evidence="1 2">CGMCC 1.10836</strain>
    </source>
</reference>
<accession>A0A1H8BIN3</accession>
<dbReference type="Proteomes" id="UP000183002">
    <property type="component" value="Unassembled WGS sequence"/>
</dbReference>
<dbReference type="AlphaFoldDB" id="A0A1H8BIN3"/>